<dbReference type="RefSeq" id="WP_256130618.1">
    <property type="nucleotide sequence ID" value="NZ_JANFXK010000001.1"/>
</dbReference>
<sequence length="300" mass="31918">MSEITVIGGIKGKIVANAGEQMMAEQENAGVISATYTGTARNIAENLGRLGADTAIVAMAGADFVGKGAKSQLEELGVDTSQLHLIEGENTAMNIAILNIVGDLEFGVGNVDVYDRLGTEQIDEALSMINGSKMVCADGTLSEEVLKYLTEKTEVPLFFDPHSEEDAKKARDFLGAFHTIKPNRGEASAICGMDIFSEEQLMEAGKWFADQGVKRIFITMSGGGVYYKEGMKEGILRPEQVLPFANEEGAGDAFSAAILDGTVKGMDIEAIAAYGMKAAAIALECKCPVNPQMSEGRINE</sequence>
<dbReference type="Proteomes" id="UP001524502">
    <property type="component" value="Unassembled WGS sequence"/>
</dbReference>
<dbReference type="PANTHER" id="PTHR10584:SF166">
    <property type="entry name" value="RIBOKINASE"/>
    <property type="match status" value="1"/>
</dbReference>
<keyword evidence="1" id="KW-0808">Transferase</keyword>
<organism evidence="4 5">
    <name type="scientific">Anaerovorax odorimutans</name>
    <dbReference type="NCBI Taxonomy" id="109327"/>
    <lineage>
        <taxon>Bacteria</taxon>
        <taxon>Bacillati</taxon>
        <taxon>Bacillota</taxon>
        <taxon>Clostridia</taxon>
        <taxon>Peptostreptococcales</taxon>
        <taxon>Anaerovoracaceae</taxon>
        <taxon>Anaerovorax</taxon>
    </lineage>
</organism>
<accession>A0ABT1RJT0</accession>
<evidence type="ECO:0000313" key="5">
    <source>
        <dbReference type="Proteomes" id="UP001524502"/>
    </source>
</evidence>
<dbReference type="InterPro" id="IPR011611">
    <property type="entry name" value="PfkB_dom"/>
</dbReference>
<dbReference type="EMBL" id="JANFXK010000001">
    <property type="protein sequence ID" value="MCQ4635433.1"/>
    <property type="molecule type" value="Genomic_DNA"/>
</dbReference>
<dbReference type="PANTHER" id="PTHR10584">
    <property type="entry name" value="SUGAR KINASE"/>
    <property type="match status" value="1"/>
</dbReference>
<dbReference type="Pfam" id="PF00294">
    <property type="entry name" value="PfkB"/>
    <property type="match status" value="1"/>
</dbReference>
<proteinExistence type="predicted"/>
<feature type="domain" description="Carbohydrate kinase PfkB" evidence="3">
    <location>
        <begin position="4"/>
        <end position="286"/>
    </location>
</feature>
<keyword evidence="2 4" id="KW-0418">Kinase</keyword>
<dbReference type="Gene3D" id="3.40.1190.20">
    <property type="match status" value="1"/>
</dbReference>
<reference evidence="4 5" key="1">
    <citation type="submission" date="2022-06" db="EMBL/GenBank/DDBJ databases">
        <title>Isolation of gut microbiota from human fecal samples.</title>
        <authorList>
            <person name="Pamer E.G."/>
            <person name="Barat B."/>
            <person name="Waligurski E."/>
            <person name="Medina S."/>
            <person name="Paddock L."/>
            <person name="Mostad J."/>
        </authorList>
    </citation>
    <scope>NUCLEOTIDE SEQUENCE [LARGE SCALE GENOMIC DNA]</scope>
    <source>
        <strain evidence="4 5">SL.3.17</strain>
    </source>
</reference>
<dbReference type="SUPFAM" id="SSF53613">
    <property type="entry name" value="Ribokinase-like"/>
    <property type="match status" value="1"/>
</dbReference>
<protein>
    <submittedName>
        <fullName evidence="4">PfkB family carbohydrate kinase</fullName>
    </submittedName>
</protein>
<evidence type="ECO:0000259" key="3">
    <source>
        <dbReference type="Pfam" id="PF00294"/>
    </source>
</evidence>
<comment type="caution">
    <text evidence="4">The sequence shown here is derived from an EMBL/GenBank/DDBJ whole genome shotgun (WGS) entry which is preliminary data.</text>
</comment>
<evidence type="ECO:0000313" key="4">
    <source>
        <dbReference type="EMBL" id="MCQ4635433.1"/>
    </source>
</evidence>
<keyword evidence="5" id="KW-1185">Reference proteome</keyword>
<name>A0ABT1RJT0_9FIRM</name>
<dbReference type="InterPro" id="IPR029056">
    <property type="entry name" value="Ribokinase-like"/>
</dbReference>
<evidence type="ECO:0000256" key="2">
    <source>
        <dbReference type="ARBA" id="ARBA00022777"/>
    </source>
</evidence>
<evidence type="ECO:0000256" key="1">
    <source>
        <dbReference type="ARBA" id="ARBA00022679"/>
    </source>
</evidence>
<dbReference type="GO" id="GO:0016301">
    <property type="term" value="F:kinase activity"/>
    <property type="evidence" value="ECO:0007669"/>
    <property type="project" value="UniProtKB-KW"/>
</dbReference>
<gene>
    <name evidence="4" type="ORF">NE619_01710</name>
</gene>